<reference evidence="2" key="1">
    <citation type="submission" date="2015-05" db="EMBL/GenBank/DDBJ databases">
        <authorList>
            <consortium name="Pathogen Informatics"/>
        </authorList>
    </citation>
    <scope>NUCLEOTIDE SEQUENCE [LARGE SCALE GENOMIC DNA]</scope>
    <source>
        <strain evidence="2">T1-815</strain>
    </source>
</reference>
<keyword evidence="2" id="KW-1185">Reference proteome</keyword>
<dbReference type="EMBL" id="CVRQ01000089">
    <property type="protein sequence ID" value="CRL42729.1"/>
    <property type="molecule type" value="Genomic_DNA"/>
</dbReference>
<protein>
    <submittedName>
        <fullName evidence="1">Uncharacterized protein</fullName>
    </submittedName>
</protein>
<organism evidence="1 2">
    <name type="scientific">Agathobacter rectalis</name>
    <dbReference type="NCBI Taxonomy" id="39491"/>
    <lineage>
        <taxon>Bacteria</taxon>
        <taxon>Bacillati</taxon>
        <taxon>Bacillota</taxon>
        <taxon>Clostridia</taxon>
        <taxon>Lachnospirales</taxon>
        <taxon>Lachnospiraceae</taxon>
        <taxon>Agathobacter</taxon>
    </lineage>
</organism>
<dbReference type="Proteomes" id="UP000049472">
    <property type="component" value="Unassembled WGS sequence"/>
</dbReference>
<proteinExistence type="predicted"/>
<accession>A0A0M6X000</accession>
<sequence>MSNEDDIARINGIISPLVKNGQSLHQIYLAHVDELMCSEKTLYNYVDAQLFDIRNIDLPRKVKYRPRYKKPEFKVDRGCRIERSYADFQKYLGANPETTIVQMDSVIGRVG</sequence>
<name>A0A0M6X000_9FIRM</name>
<gene>
    <name evidence="1" type="ORF">T1815_28941</name>
</gene>
<evidence type="ECO:0000313" key="1">
    <source>
        <dbReference type="EMBL" id="CRL42729.1"/>
    </source>
</evidence>
<evidence type="ECO:0000313" key="2">
    <source>
        <dbReference type="Proteomes" id="UP000049472"/>
    </source>
</evidence>
<dbReference type="AlphaFoldDB" id="A0A0M6X000"/>